<evidence type="ECO:0000313" key="1">
    <source>
        <dbReference type="EMBL" id="RPA76429.1"/>
    </source>
</evidence>
<proteinExistence type="predicted"/>
<gene>
    <name evidence="1" type="ORF">BJ508DRAFT_331101</name>
</gene>
<name>A0A3N4HRT6_ASCIM</name>
<organism evidence="1 2">
    <name type="scientific">Ascobolus immersus RN42</name>
    <dbReference type="NCBI Taxonomy" id="1160509"/>
    <lineage>
        <taxon>Eukaryota</taxon>
        <taxon>Fungi</taxon>
        <taxon>Dikarya</taxon>
        <taxon>Ascomycota</taxon>
        <taxon>Pezizomycotina</taxon>
        <taxon>Pezizomycetes</taxon>
        <taxon>Pezizales</taxon>
        <taxon>Ascobolaceae</taxon>
        <taxon>Ascobolus</taxon>
    </lineage>
</organism>
<accession>A0A3N4HRT6</accession>
<dbReference type="Proteomes" id="UP000275078">
    <property type="component" value="Unassembled WGS sequence"/>
</dbReference>
<protein>
    <submittedName>
        <fullName evidence="1">Uncharacterized protein</fullName>
    </submittedName>
</protein>
<evidence type="ECO:0000313" key="2">
    <source>
        <dbReference type="Proteomes" id="UP000275078"/>
    </source>
</evidence>
<dbReference type="EMBL" id="ML119744">
    <property type="protein sequence ID" value="RPA76429.1"/>
    <property type="molecule type" value="Genomic_DNA"/>
</dbReference>
<reference evidence="1 2" key="1">
    <citation type="journal article" date="2018" name="Nat. Ecol. Evol.">
        <title>Pezizomycetes genomes reveal the molecular basis of ectomycorrhizal truffle lifestyle.</title>
        <authorList>
            <person name="Murat C."/>
            <person name="Payen T."/>
            <person name="Noel B."/>
            <person name="Kuo A."/>
            <person name="Morin E."/>
            <person name="Chen J."/>
            <person name="Kohler A."/>
            <person name="Krizsan K."/>
            <person name="Balestrini R."/>
            <person name="Da Silva C."/>
            <person name="Montanini B."/>
            <person name="Hainaut M."/>
            <person name="Levati E."/>
            <person name="Barry K.W."/>
            <person name="Belfiori B."/>
            <person name="Cichocki N."/>
            <person name="Clum A."/>
            <person name="Dockter R.B."/>
            <person name="Fauchery L."/>
            <person name="Guy J."/>
            <person name="Iotti M."/>
            <person name="Le Tacon F."/>
            <person name="Lindquist E.A."/>
            <person name="Lipzen A."/>
            <person name="Malagnac F."/>
            <person name="Mello A."/>
            <person name="Molinier V."/>
            <person name="Miyauchi S."/>
            <person name="Poulain J."/>
            <person name="Riccioni C."/>
            <person name="Rubini A."/>
            <person name="Sitrit Y."/>
            <person name="Splivallo R."/>
            <person name="Traeger S."/>
            <person name="Wang M."/>
            <person name="Zifcakova L."/>
            <person name="Wipf D."/>
            <person name="Zambonelli A."/>
            <person name="Paolocci F."/>
            <person name="Nowrousian M."/>
            <person name="Ottonello S."/>
            <person name="Baldrian P."/>
            <person name="Spatafora J.W."/>
            <person name="Henrissat B."/>
            <person name="Nagy L.G."/>
            <person name="Aury J.M."/>
            <person name="Wincker P."/>
            <person name="Grigoriev I.V."/>
            <person name="Bonfante P."/>
            <person name="Martin F.M."/>
        </authorList>
    </citation>
    <scope>NUCLEOTIDE SEQUENCE [LARGE SCALE GENOMIC DNA]</scope>
    <source>
        <strain evidence="1 2">RN42</strain>
    </source>
</reference>
<dbReference type="AlphaFoldDB" id="A0A3N4HRT6"/>
<keyword evidence="2" id="KW-1185">Reference proteome</keyword>
<sequence length="259" mass="29998">MITPPAPCEPVPASYERKFTLDELEKASRAGHAMTFELMVDMEEPMMGIIARLAKKGPYIPGYHCDCFDPPRNHPMPLKTVIRMYYRELNTKDKATSRGFPTHLVEAVKDVIDMVVATYPHDGIERLGTDVELEEFALAGPFTAARYRDKLASTSRSRHFKTALYRLVGKQEEVRRYKVVGEDARMVERWLDVNKRATRDSIRKDASYVQIVNLIRRLFEVESMVEDFLEDKLTETEKSILLVSKDLREKYELCISKDW</sequence>